<dbReference type="InterPro" id="IPR050312">
    <property type="entry name" value="IolE/XylAMocC-like"/>
</dbReference>
<sequence>MTMTRRQFLARSALCGSAAWLATSMPGRILAASAQGKPLGIQLYMVLKAYQDDPAGTLKTLKSIGYTEIEAIITSTAKTLRDQLNAAGLGCPSLHFDSLGIDPGIEAAHTLGSQYVVSSMLPSIMQKEQAAKGQNAPEPTYSLDEARRTAEYANRLGEKAKKAGLQYAYHNHHLEFTDVGNGQTFYDVLLKETDPHLVKFELDCGWVHVGGKNPADYFKANPGRIPLMHAKDFLSTAGGKDYPGAELGRGTIDYKPVMAAADRAGLKHCFVEQEGPFARMSQLDAARVDYAYLRPLR</sequence>
<reference evidence="2 3" key="1">
    <citation type="submission" date="2020-10" db="EMBL/GenBank/DDBJ databases">
        <title>Phylogeny of dyella-like bacteria.</title>
        <authorList>
            <person name="Fu J."/>
        </authorList>
    </citation>
    <scope>NUCLEOTIDE SEQUENCE [LARGE SCALE GENOMIC DNA]</scope>
    <source>
        <strain evidence="2 3">BB4</strain>
    </source>
</reference>
<name>A0ABW8KC36_9GAMM</name>
<dbReference type="Gene3D" id="3.20.20.150">
    <property type="entry name" value="Divalent-metal-dependent TIM barrel enzymes"/>
    <property type="match status" value="1"/>
</dbReference>
<dbReference type="GO" id="GO:0016853">
    <property type="term" value="F:isomerase activity"/>
    <property type="evidence" value="ECO:0007669"/>
    <property type="project" value="UniProtKB-KW"/>
</dbReference>
<evidence type="ECO:0000259" key="1">
    <source>
        <dbReference type="Pfam" id="PF01261"/>
    </source>
</evidence>
<accession>A0ABW8KC36</accession>
<dbReference type="InterPro" id="IPR006311">
    <property type="entry name" value="TAT_signal"/>
</dbReference>
<protein>
    <submittedName>
        <fullName evidence="2">Sugar phosphate isomerase/epimerase</fullName>
    </submittedName>
</protein>
<dbReference type="PROSITE" id="PS51318">
    <property type="entry name" value="TAT"/>
    <property type="match status" value="1"/>
</dbReference>
<keyword evidence="3" id="KW-1185">Reference proteome</keyword>
<proteinExistence type="predicted"/>
<dbReference type="Proteomes" id="UP001620408">
    <property type="component" value="Unassembled WGS sequence"/>
</dbReference>
<dbReference type="InterPro" id="IPR013022">
    <property type="entry name" value="Xyl_isomerase-like_TIM-brl"/>
</dbReference>
<gene>
    <name evidence="2" type="ORF">ISS97_19675</name>
</gene>
<dbReference type="PANTHER" id="PTHR12110">
    <property type="entry name" value="HYDROXYPYRUVATE ISOMERASE"/>
    <property type="match status" value="1"/>
</dbReference>
<dbReference type="Pfam" id="PF01261">
    <property type="entry name" value="AP_endonuc_2"/>
    <property type="match status" value="1"/>
</dbReference>
<dbReference type="InterPro" id="IPR036237">
    <property type="entry name" value="Xyl_isomerase-like_sf"/>
</dbReference>
<feature type="domain" description="Xylose isomerase-like TIM barrel" evidence="1">
    <location>
        <begin position="105"/>
        <end position="272"/>
    </location>
</feature>
<evidence type="ECO:0000313" key="2">
    <source>
        <dbReference type="EMBL" id="MFK2919492.1"/>
    </source>
</evidence>
<dbReference type="PANTHER" id="PTHR12110:SF41">
    <property type="entry name" value="INOSOSE DEHYDRATASE"/>
    <property type="match status" value="1"/>
</dbReference>
<evidence type="ECO:0000313" key="3">
    <source>
        <dbReference type="Proteomes" id="UP001620408"/>
    </source>
</evidence>
<keyword evidence="2" id="KW-0413">Isomerase</keyword>
<dbReference type="EMBL" id="JADIKD010000012">
    <property type="protein sequence ID" value="MFK2919492.1"/>
    <property type="molecule type" value="Genomic_DNA"/>
</dbReference>
<comment type="caution">
    <text evidence="2">The sequence shown here is derived from an EMBL/GenBank/DDBJ whole genome shotgun (WGS) entry which is preliminary data.</text>
</comment>
<dbReference type="SUPFAM" id="SSF51658">
    <property type="entry name" value="Xylose isomerase-like"/>
    <property type="match status" value="1"/>
</dbReference>
<organism evidence="2 3">
    <name type="scientific">Dyella koreensis</name>
    <dbReference type="NCBI Taxonomy" id="311235"/>
    <lineage>
        <taxon>Bacteria</taxon>
        <taxon>Pseudomonadati</taxon>
        <taxon>Pseudomonadota</taxon>
        <taxon>Gammaproteobacteria</taxon>
        <taxon>Lysobacterales</taxon>
        <taxon>Rhodanobacteraceae</taxon>
        <taxon>Dyella</taxon>
    </lineage>
</organism>